<feature type="domain" description="ABC transmembrane type-1" evidence="8">
    <location>
        <begin position="97"/>
        <end position="303"/>
    </location>
</feature>
<keyword evidence="4 7" id="KW-0812">Transmembrane</keyword>
<dbReference type="PROSITE" id="PS50928">
    <property type="entry name" value="ABC_TM1"/>
    <property type="match status" value="1"/>
</dbReference>
<dbReference type="InterPro" id="IPR045621">
    <property type="entry name" value="BPD_transp_1_N"/>
</dbReference>
<dbReference type="InterPro" id="IPR000515">
    <property type="entry name" value="MetI-like"/>
</dbReference>
<name>G9X3M9_9FIRM</name>
<evidence type="ECO:0000256" key="4">
    <source>
        <dbReference type="ARBA" id="ARBA00022692"/>
    </source>
</evidence>
<feature type="transmembrane region" description="Helical" evidence="7">
    <location>
        <begin position="181"/>
        <end position="203"/>
    </location>
</feature>
<evidence type="ECO:0000313" key="9">
    <source>
        <dbReference type="EMBL" id="EHL09994.1"/>
    </source>
</evidence>
<feature type="transmembrane region" description="Helical" evidence="7">
    <location>
        <begin position="284"/>
        <end position="310"/>
    </location>
</feature>
<keyword evidence="3" id="KW-1003">Cell membrane</keyword>
<proteinExistence type="inferred from homology"/>
<feature type="transmembrane region" description="Helical" evidence="7">
    <location>
        <begin position="136"/>
        <end position="161"/>
    </location>
</feature>
<dbReference type="Pfam" id="PF00528">
    <property type="entry name" value="BPD_transp_1"/>
    <property type="match status" value="1"/>
</dbReference>
<dbReference type="AlphaFoldDB" id="G9X3M9"/>
<dbReference type="Pfam" id="PF19300">
    <property type="entry name" value="BPD_transp_1_N"/>
    <property type="match status" value="1"/>
</dbReference>
<dbReference type="RefSeq" id="WP_009525221.1">
    <property type="nucleotide sequence ID" value="NZ_JBQMYE010000001.1"/>
</dbReference>
<dbReference type="InterPro" id="IPR035906">
    <property type="entry name" value="MetI-like_sf"/>
</dbReference>
<reference evidence="9 10" key="1">
    <citation type="submission" date="2011-08" db="EMBL/GenBank/DDBJ databases">
        <title>The Genome Sequence of Eubacteriaceae bacterium ACC19a.</title>
        <authorList>
            <consortium name="The Broad Institute Genome Sequencing Platform"/>
            <person name="Earl A."/>
            <person name="Ward D."/>
            <person name="Feldgarden M."/>
            <person name="Gevers D."/>
            <person name="Sizova M."/>
            <person name="Hazen A."/>
            <person name="Epstein S."/>
            <person name="Young S.K."/>
            <person name="Zeng Q."/>
            <person name="Gargeya S."/>
            <person name="Fitzgerald M."/>
            <person name="Haas B."/>
            <person name="Abouelleil A."/>
            <person name="Alvarado L."/>
            <person name="Arachchi H.M."/>
            <person name="Berlin A."/>
            <person name="Brown A."/>
            <person name="Chapman S.B."/>
            <person name="Chen Z."/>
            <person name="Dunbar C."/>
            <person name="Freedman E."/>
            <person name="Gearin G."/>
            <person name="Gellesch M."/>
            <person name="Goldberg J."/>
            <person name="Griggs A."/>
            <person name="Gujja S."/>
            <person name="Heiman D."/>
            <person name="Howarth C."/>
            <person name="Larson L."/>
            <person name="Lui A."/>
            <person name="MacDonald P.J.P."/>
            <person name="Montmayeur A."/>
            <person name="Murphy C."/>
            <person name="Neiman D."/>
            <person name="Pearson M."/>
            <person name="Priest M."/>
            <person name="Roberts A."/>
            <person name="Saif S."/>
            <person name="Shea T."/>
            <person name="Shenoy N."/>
            <person name="Sisk P."/>
            <person name="Stolte C."/>
            <person name="Sykes S."/>
            <person name="Wortman J."/>
            <person name="Nusbaum C."/>
            <person name="Birren B."/>
        </authorList>
    </citation>
    <scope>NUCLEOTIDE SEQUENCE [LARGE SCALE GENOMIC DNA]</scope>
    <source>
        <strain evidence="9 10">ACC19a</strain>
    </source>
</reference>
<evidence type="ECO:0000256" key="1">
    <source>
        <dbReference type="ARBA" id="ARBA00004651"/>
    </source>
</evidence>
<protein>
    <recommendedName>
        <fullName evidence="8">ABC transmembrane type-1 domain-containing protein</fullName>
    </recommendedName>
</protein>
<feature type="transmembrane region" description="Helical" evidence="7">
    <location>
        <begin position="103"/>
        <end position="124"/>
    </location>
</feature>
<dbReference type="PANTHER" id="PTHR43163:SF6">
    <property type="entry name" value="DIPEPTIDE TRANSPORT SYSTEM PERMEASE PROTEIN DPPB-RELATED"/>
    <property type="match status" value="1"/>
</dbReference>
<dbReference type="PANTHER" id="PTHR43163">
    <property type="entry name" value="DIPEPTIDE TRANSPORT SYSTEM PERMEASE PROTEIN DPPB-RELATED"/>
    <property type="match status" value="1"/>
</dbReference>
<dbReference type="EMBL" id="AFZE01000058">
    <property type="protein sequence ID" value="EHL09994.1"/>
    <property type="molecule type" value="Genomic_DNA"/>
</dbReference>
<sequence>MFKFILKKLLFMIPMLLVISFLIFFALKSMPIDPINYLLPPEASQDATLKEQLREAYGLNKPFLVQYGNWIGNILKGDFGYSILNGQPIKEILKQKLPATLQLATTALVISSVLGILLGILSAVNQNSIIDYIGRVIGVLGQSIPQFLFGIILITVFALQLKILPAGGRNLYGKNDLLSQFKAIILPACALSIGMIATVLRYTRNSMLDVINKEYIKTARSKGVSEAVVYFKHAFRNSMGPILVTIMFRIPGLIGGSVVIETVFNWPGIGSTLMGSVTSGDYPVIMVTTLLLAVVMLTISFLVDVLSALLDPRIRLDA</sequence>
<evidence type="ECO:0000256" key="7">
    <source>
        <dbReference type="RuleBase" id="RU363032"/>
    </source>
</evidence>
<evidence type="ECO:0000256" key="6">
    <source>
        <dbReference type="ARBA" id="ARBA00023136"/>
    </source>
</evidence>
<dbReference type="BioCyc" id="EBAC796937-HMP:GMGH-988-MONOMER"/>
<comment type="caution">
    <text evidence="9">The sequence shown here is derived from an EMBL/GenBank/DDBJ whole genome shotgun (WGS) entry which is preliminary data.</text>
</comment>
<evidence type="ECO:0000313" key="10">
    <source>
        <dbReference type="Proteomes" id="UP000006437"/>
    </source>
</evidence>
<comment type="subcellular location">
    <subcellularLocation>
        <location evidence="1 7">Cell membrane</location>
        <topology evidence="1 7">Multi-pass membrane protein</topology>
    </subcellularLocation>
</comment>
<keyword evidence="5 7" id="KW-1133">Transmembrane helix</keyword>
<gene>
    <name evidence="9" type="ORF">HMPREF9629_00986</name>
</gene>
<feature type="transmembrane region" description="Helical" evidence="7">
    <location>
        <begin position="242"/>
        <end position="264"/>
    </location>
</feature>
<dbReference type="GO" id="GO:0005886">
    <property type="term" value="C:plasma membrane"/>
    <property type="evidence" value="ECO:0007669"/>
    <property type="project" value="UniProtKB-SubCell"/>
</dbReference>
<evidence type="ECO:0000256" key="3">
    <source>
        <dbReference type="ARBA" id="ARBA00022475"/>
    </source>
</evidence>
<dbReference type="GO" id="GO:0055085">
    <property type="term" value="P:transmembrane transport"/>
    <property type="evidence" value="ECO:0007669"/>
    <property type="project" value="InterPro"/>
</dbReference>
<evidence type="ECO:0000256" key="5">
    <source>
        <dbReference type="ARBA" id="ARBA00022989"/>
    </source>
</evidence>
<dbReference type="PATRIC" id="fig|796937.3.peg.2224"/>
<keyword evidence="2 7" id="KW-0813">Transport</keyword>
<dbReference type="Proteomes" id="UP000006437">
    <property type="component" value="Unassembled WGS sequence"/>
</dbReference>
<comment type="similarity">
    <text evidence="7">Belongs to the binding-protein-dependent transport system permease family.</text>
</comment>
<evidence type="ECO:0000259" key="8">
    <source>
        <dbReference type="PROSITE" id="PS50928"/>
    </source>
</evidence>
<dbReference type="Gene3D" id="1.10.3720.10">
    <property type="entry name" value="MetI-like"/>
    <property type="match status" value="1"/>
</dbReference>
<dbReference type="CDD" id="cd06261">
    <property type="entry name" value="TM_PBP2"/>
    <property type="match status" value="1"/>
</dbReference>
<keyword evidence="6 7" id="KW-0472">Membrane</keyword>
<evidence type="ECO:0000256" key="2">
    <source>
        <dbReference type="ARBA" id="ARBA00022448"/>
    </source>
</evidence>
<dbReference type="SUPFAM" id="SSF161098">
    <property type="entry name" value="MetI-like"/>
    <property type="match status" value="1"/>
</dbReference>
<dbReference type="HOGENOM" id="CLU_036879_1_2_9"/>
<accession>G9X3M9</accession>
<organism evidence="9 10">
    <name type="scientific">Peptoanaerobacter stomatis</name>
    <dbReference type="NCBI Taxonomy" id="796937"/>
    <lineage>
        <taxon>Bacteria</taxon>
        <taxon>Bacillati</taxon>
        <taxon>Bacillota</taxon>
        <taxon>Clostridia</taxon>
        <taxon>Peptostreptococcales</taxon>
        <taxon>Filifactoraceae</taxon>
        <taxon>Peptoanaerobacter</taxon>
    </lineage>
</organism>